<proteinExistence type="predicted"/>
<gene>
    <name evidence="1" type="ORF">AVDCRST_MAG74-1869</name>
</gene>
<dbReference type="AlphaFoldDB" id="A0A6J4P484"/>
<dbReference type="EMBL" id="CADCUR010000168">
    <property type="protein sequence ID" value="CAA9405808.1"/>
    <property type="molecule type" value="Genomic_DNA"/>
</dbReference>
<reference evidence="1" key="1">
    <citation type="submission" date="2020-02" db="EMBL/GenBank/DDBJ databases">
        <authorList>
            <person name="Meier V. D."/>
        </authorList>
    </citation>
    <scope>NUCLEOTIDE SEQUENCE</scope>
    <source>
        <strain evidence="1">AVDCRST_MAG74</strain>
    </source>
</reference>
<evidence type="ECO:0000313" key="1">
    <source>
        <dbReference type="EMBL" id="CAA9405808.1"/>
    </source>
</evidence>
<dbReference type="Gene3D" id="3.30.460.40">
    <property type="match status" value="1"/>
</dbReference>
<name>A0A6J4P484_9BACT</name>
<protein>
    <submittedName>
        <fullName evidence="1">Uncharacterized protein</fullName>
    </submittedName>
</protein>
<dbReference type="InterPro" id="IPR043519">
    <property type="entry name" value="NT_sf"/>
</dbReference>
<organism evidence="1">
    <name type="scientific">uncultured Pyrinomonadaceae bacterium</name>
    <dbReference type="NCBI Taxonomy" id="2283094"/>
    <lineage>
        <taxon>Bacteria</taxon>
        <taxon>Pseudomonadati</taxon>
        <taxon>Acidobacteriota</taxon>
        <taxon>Blastocatellia</taxon>
        <taxon>Blastocatellales</taxon>
        <taxon>Pyrinomonadaceae</taxon>
        <taxon>environmental samples</taxon>
    </lineage>
</organism>
<sequence length="195" mass="22094">MTINLDLLDEESATEAIKTVAEIAEQNAVEWALVGGLAMALYGSDRTTKDIDIIADKLLPLENQGLLRQGGERYLIKTNRKAVAVDWIIRKDEFENLFRQALTEAVKINDVPILTAEWLVILKFIAGRFKDQEDAVFLLSQKNLVNRQLIKEKIINLYGKAAWGLAKHGYDRLFDLADGRTSQEERNEKDGYIDS</sequence>
<dbReference type="SUPFAM" id="SSF81301">
    <property type="entry name" value="Nucleotidyltransferase"/>
    <property type="match status" value="1"/>
</dbReference>
<accession>A0A6J4P484</accession>